<evidence type="ECO:0000313" key="2">
    <source>
        <dbReference type="Proteomes" id="UP000184452"/>
    </source>
</evidence>
<reference evidence="1 2" key="1">
    <citation type="submission" date="2016-11" db="EMBL/GenBank/DDBJ databases">
        <authorList>
            <person name="Jaros S."/>
            <person name="Januszkiewicz K."/>
            <person name="Wedrychowicz H."/>
        </authorList>
    </citation>
    <scope>NUCLEOTIDE SEQUENCE [LARGE SCALE GENOMIC DNA]</scope>
    <source>
        <strain evidence="1 2">CGMCC 4.5723</strain>
    </source>
</reference>
<sequence length="63" mass="6844">MREFTLTLHLRIHDSITALRRAHARGDDDLATSQAGEIEDLVELAARNGIDIGAGYADLSPRG</sequence>
<dbReference type="AlphaFoldDB" id="A0A1M6MN90"/>
<name>A0A1M6MN90_9ACTN</name>
<keyword evidence="2" id="KW-1185">Reference proteome</keyword>
<organism evidence="1 2">
    <name type="scientific">Nocardiopsis flavescens</name>
    <dbReference type="NCBI Taxonomy" id="758803"/>
    <lineage>
        <taxon>Bacteria</taxon>
        <taxon>Bacillati</taxon>
        <taxon>Actinomycetota</taxon>
        <taxon>Actinomycetes</taxon>
        <taxon>Streptosporangiales</taxon>
        <taxon>Nocardiopsidaceae</taxon>
        <taxon>Nocardiopsis</taxon>
    </lineage>
</organism>
<evidence type="ECO:0000313" key="1">
    <source>
        <dbReference type="EMBL" id="SHJ84948.1"/>
    </source>
</evidence>
<dbReference type="RefSeq" id="WP_073380412.1">
    <property type="nucleotide sequence ID" value="NZ_FQZK01000010.1"/>
</dbReference>
<protein>
    <submittedName>
        <fullName evidence="1">Uncharacterized protein</fullName>
    </submittedName>
</protein>
<gene>
    <name evidence="1" type="ORF">SAMN05421803_110133</name>
</gene>
<dbReference type="OrthoDB" id="3431161at2"/>
<proteinExistence type="predicted"/>
<accession>A0A1M6MN90</accession>
<dbReference type="Proteomes" id="UP000184452">
    <property type="component" value="Unassembled WGS sequence"/>
</dbReference>
<dbReference type="EMBL" id="FQZK01000010">
    <property type="protein sequence ID" value="SHJ84948.1"/>
    <property type="molecule type" value="Genomic_DNA"/>
</dbReference>